<dbReference type="AlphaFoldDB" id="A0A3N4V3M7"/>
<dbReference type="SUPFAM" id="SSF52091">
    <property type="entry name" value="SpoIIaa-like"/>
    <property type="match status" value="1"/>
</dbReference>
<sequence length="93" mass="10388">MTVQVQLHDRLDYQSVGPLLTELREIDDPELIIDAAQVRHLSAQSLQILLSAIKTRHGAGQITRVINASEGCIDLLSLFGFTVENFTQPETWT</sequence>
<name>A0A3N4V3M7_9RHOB</name>
<dbReference type="Proteomes" id="UP000269689">
    <property type="component" value="Unassembled WGS sequence"/>
</dbReference>
<comment type="caution">
    <text evidence="1">The sequence shown here is derived from an EMBL/GenBank/DDBJ whole genome shotgun (WGS) entry which is preliminary data.</text>
</comment>
<reference evidence="1 2" key="1">
    <citation type="submission" date="2018-11" db="EMBL/GenBank/DDBJ databases">
        <title>Genomic Encyclopedia of Type Strains, Phase IV (KMG-IV): sequencing the most valuable type-strain genomes for metagenomic binning, comparative biology and taxonomic classification.</title>
        <authorList>
            <person name="Goeker M."/>
        </authorList>
    </citation>
    <scope>NUCLEOTIDE SEQUENCE [LARGE SCALE GENOMIC DNA]</scope>
    <source>
        <strain evidence="1 2">DSM 104731</strain>
    </source>
</reference>
<dbReference type="InterPro" id="IPR036513">
    <property type="entry name" value="STAS_dom_sf"/>
</dbReference>
<gene>
    <name evidence="1" type="ORF">EDD53_0843</name>
</gene>
<proteinExistence type="predicted"/>
<accession>A0A3N4V3M7</accession>
<dbReference type="EMBL" id="RKQK01000001">
    <property type="protein sequence ID" value="RPE71717.1"/>
    <property type="molecule type" value="Genomic_DNA"/>
</dbReference>
<evidence type="ECO:0000313" key="2">
    <source>
        <dbReference type="Proteomes" id="UP000269689"/>
    </source>
</evidence>
<keyword evidence="2" id="KW-1185">Reference proteome</keyword>
<dbReference type="OrthoDB" id="7875978at2"/>
<evidence type="ECO:0008006" key="3">
    <source>
        <dbReference type="Google" id="ProtNLM"/>
    </source>
</evidence>
<organism evidence="1 2">
    <name type="scientific">Pacificibacter maritimus</name>
    <dbReference type="NCBI Taxonomy" id="762213"/>
    <lineage>
        <taxon>Bacteria</taxon>
        <taxon>Pseudomonadati</taxon>
        <taxon>Pseudomonadota</taxon>
        <taxon>Alphaproteobacteria</taxon>
        <taxon>Rhodobacterales</taxon>
        <taxon>Roseobacteraceae</taxon>
        <taxon>Pacificibacter</taxon>
    </lineage>
</organism>
<evidence type="ECO:0000313" key="1">
    <source>
        <dbReference type="EMBL" id="RPE71717.1"/>
    </source>
</evidence>
<protein>
    <recommendedName>
        <fullName evidence="3">STAS domain-containing protein</fullName>
    </recommendedName>
</protein>
<dbReference type="Gene3D" id="3.30.750.24">
    <property type="entry name" value="STAS domain"/>
    <property type="match status" value="1"/>
</dbReference>
<dbReference type="RefSeq" id="WP_123791908.1">
    <property type="nucleotide sequence ID" value="NZ_RKQK01000001.1"/>
</dbReference>